<keyword evidence="2" id="KW-1185">Reference proteome</keyword>
<sequence length="95" mass="11042">RLATSQLYAPGRTLSLEYLLNGQRRWELLSLSFGYRPLFLSWVEGELRHPCLRILWIWNYDTMALVEDNLSNMADSYTILAVQLVFGVKDNSMVT</sequence>
<dbReference type="Proteomes" id="UP000663193">
    <property type="component" value="Chromosome 14"/>
</dbReference>
<evidence type="ECO:0000313" key="1">
    <source>
        <dbReference type="EMBL" id="QRD02733.1"/>
    </source>
</evidence>
<evidence type="ECO:0000313" key="2">
    <source>
        <dbReference type="Proteomes" id="UP000663193"/>
    </source>
</evidence>
<protein>
    <submittedName>
        <fullName evidence="1">Uncharacterized protein</fullName>
    </submittedName>
</protein>
<dbReference type="VEuPathDB" id="FungiDB:JI435_418530"/>
<organism evidence="1 2">
    <name type="scientific">Phaeosphaeria nodorum (strain SN15 / ATCC MYA-4574 / FGSC 10173)</name>
    <name type="common">Glume blotch fungus</name>
    <name type="synonym">Parastagonospora nodorum</name>
    <dbReference type="NCBI Taxonomy" id="321614"/>
    <lineage>
        <taxon>Eukaryota</taxon>
        <taxon>Fungi</taxon>
        <taxon>Dikarya</taxon>
        <taxon>Ascomycota</taxon>
        <taxon>Pezizomycotina</taxon>
        <taxon>Dothideomycetes</taxon>
        <taxon>Pleosporomycetidae</taxon>
        <taxon>Pleosporales</taxon>
        <taxon>Pleosporineae</taxon>
        <taxon>Phaeosphaeriaceae</taxon>
        <taxon>Parastagonospora</taxon>
    </lineage>
</organism>
<accession>A0A7U2I7R2</accession>
<name>A0A7U2I7R2_PHANO</name>
<dbReference type="AlphaFoldDB" id="A0A7U2I7R2"/>
<reference evidence="2" key="1">
    <citation type="journal article" date="2021" name="BMC Genomics">
        <title>Chromosome-level genome assembly and manually-curated proteome of model necrotroph Parastagonospora nodorum Sn15 reveals a genome-wide trove of candidate effector homologs, and redundancy of virulence-related functions within an accessory chromosome.</title>
        <authorList>
            <person name="Bertazzoni S."/>
            <person name="Jones D.A.B."/>
            <person name="Phan H.T."/>
            <person name="Tan K.-C."/>
            <person name="Hane J.K."/>
        </authorList>
    </citation>
    <scope>NUCLEOTIDE SEQUENCE [LARGE SCALE GENOMIC DNA]</scope>
    <source>
        <strain evidence="2">SN15 / ATCC MYA-4574 / FGSC 10173)</strain>
    </source>
</reference>
<feature type="non-terminal residue" evidence="1">
    <location>
        <position position="1"/>
    </location>
</feature>
<dbReference type="EMBL" id="CP069036">
    <property type="protein sequence ID" value="QRD02733.1"/>
    <property type="molecule type" value="Genomic_DNA"/>
</dbReference>
<gene>
    <name evidence="1" type="ORF">JI435_418530</name>
</gene>
<proteinExistence type="predicted"/>